<reference evidence="2 3" key="1">
    <citation type="submission" date="2023-08" db="EMBL/GenBank/DDBJ databases">
        <authorList>
            <person name="Palmer J.M."/>
        </authorList>
    </citation>
    <scope>NUCLEOTIDE SEQUENCE [LARGE SCALE GENOMIC DNA]</scope>
    <source>
        <strain evidence="2 3">TWF481</strain>
    </source>
</reference>
<dbReference type="AlphaFoldDB" id="A0AAV9VZA3"/>
<dbReference type="EMBL" id="JAVHJL010000008">
    <property type="protein sequence ID" value="KAK6499163.1"/>
    <property type="molecule type" value="Genomic_DNA"/>
</dbReference>
<evidence type="ECO:0000313" key="3">
    <source>
        <dbReference type="Proteomes" id="UP001370758"/>
    </source>
</evidence>
<protein>
    <recommendedName>
        <fullName evidence="4">C2H2-type domain-containing protein</fullName>
    </recommendedName>
</protein>
<feature type="region of interest" description="Disordered" evidence="1">
    <location>
        <begin position="153"/>
        <end position="309"/>
    </location>
</feature>
<evidence type="ECO:0000313" key="2">
    <source>
        <dbReference type="EMBL" id="KAK6499163.1"/>
    </source>
</evidence>
<organism evidence="2 3">
    <name type="scientific">Arthrobotrys musiformis</name>
    <dbReference type="NCBI Taxonomy" id="47236"/>
    <lineage>
        <taxon>Eukaryota</taxon>
        <taxon>Fungi</taxon>
        <taxon>Dikarya</taxon>
        <taxon>Ascomycota</taxon>
        <taxon>Pezizomycotina</taxon>
        <taxon>Orbiliomycetes</taxon>
        <taxon>Orbiliales</taxon>
        <taxon>Orbiliaceae</taxon>
        <taxon>Arthrobotrys</taxon>
    </lineage>
</organism>
<dbReference type="Proteomes" id="UP001370758">
    <property type="component" value="Unassembled WGS sequence"/>
</dbReference>
<feature type="compositionally biased region" description="Low complexity" evidence="1">
    <location>
        <begin position="163"/>
        <end position="179"/>
    </location>
</feature>
<comment type="caution">
    <text evidence="2">The sequence shown here is derived from an EMBL/GenBank/DDBJ whole genome shotgun (WGS) entry which is preliminary data.</text>
</comment>
<evidence type="ECO:0000256" key="1">
    <source>
        <dbReference type="SAM" id="MobiDB-lite"/>
    </source>
</evidence>
<proteinExistence type="predicted"/>
<accession>A0AAV9VZA3</accession>
<dbReference type="Gene3D" id="3.30.160.60">
    <property type="entry name" value="Classic Zinc Finger"/>
    <property type="match status" value="1"/>
</dbReference>
<evidence type="ECO:0008006" key="4">
    <source>
        <dbReference type="Google" id="ProtNLM"/>
    </source>
</evidence>
<gene>
    <name evidence="2" type="ORF">TWF481_011734</name>
</gene>
<feature type="region of interest" description="Disordered" evidence="1">
    <location>
        <begin position="1"/>
        <end position="21"/>
    </location>
</feature>
<name>A0AAV9VZA3_9PEZI</name>
<sequence>MDQRPSRPEHDVREPAADLSHDAAAGDLVDILHADVHEFLDFDWGIGNQVSEGGNQTADPEIDPILTTNGDATQYCEPSRIHQEIRPRKRKSTSAPVALKTYTCEDRKCREEFFNLKKYGDHMSQEHGLKAFRCEKDCDAAFSRVDALRKHVCRSPSRRLEPSSRSPSTSTSSASVSPTGSPPEPKRKRPRTRVNIKSPGIALGFQRPRTVEDTSDNTSQETQLEMGGTRRSPRFDSSRSRRSTTGNDGAPLAAASGHRHQEMVAHHVGITGSSTPPTAPIDLENEYKGNKSSPLDPGPLARPDGGSATTLRDLESRFRAKIESLQSEIEVLHQRNCEVEKEKREMSRRIWWMQMEIHKANPAHHR</sequence>
<keyword evidence="3" id="KW-1185">Reference proteome</keyword>